<protein>
    <submittedName>
        <fullName evidence="2">Uncharacterized protein</fullName>
    </submittedName>
</protein>
<evidence type="ECO:0000313" key="1">
    <source>
        <dbReference type="EMBL" id="CAF1601830.1"/>
    </source>
</evidence>
<evidence type="ECO:0000313" key="2">
    <source>
        <dbReference type="EMBL" id="CAF4410680.1"/>
    </source>
</evidence>
<accession>A0A8S2VP94</accession>
<dbReference type="EMBL" id="CAJNOK010050813">
    <property type="protein sequence ID" value="CAF1601830.1"/>
    <property type="molecule type" value="Genomic_DNA"/>
</dbReference>
<dbReference type="Proteomes" id="UP000682733">
    <property type="component" value="Unassembled WGS sequence"/>
</dbReference>
<feature type="non-terminal residue" evidence="2">
    <location>
        <position position="1"/>
    </location>
</feature>
<dbReference type="AlphaFoldDB" id="A0A8S2VP94"/>
<gene>
    <name evidence="1" type="ORF">OVA965_LOCUS42145</name>
    <name evidence="2" type="ORF">TMI583_LOCUS43964</name>
</gene>
<evidence type="ECO:0000313" key="3">
    <source>
        <dbReference type="Proteomes" id="UP000682733"/>
    </source>
</evidence>
<organism evidence="2 3">
    <name type="scientific">Didymodactylos carnosus</name>
    <dbReference type="NCBI Taxonomy" id="1234261"/>
    <lineage>
        <taxon>Eukaryota</taxon>
        <taxon>Metazoa</taxon>
        <taxon>Spiralia</taxon>
        <taxon>Gnathifera</taxon>
        <taxon>Rotifera</taxon>
        <taxon>Eurotatoria</taxon>
        <taxon>Bdelloidea</taxon>
        <taxon>Philodinida</taxon>
        <taxon>Philodinidae</taxon>
        <taxon>Didymodactylos</taxon>
    </lineage>
</organism>
<feature type="non-terminal residue" evidence="2">
    <location>
        <position position="85"/>
    </location>
</feature>
<reference evidence="2" key="1">
    <citation type="submission" date="2021-02" db="EMBL/GenBank/DDBJ databases">
        <authorList>
            <person name="Nowell W R."/>
        </authorList>
    </citation>
    <scope>NUCLEOTIDE SEQUENCE</scope>
</reference>
<comment type="caution">
    <text evidence="2">The sequence shown here is derived from an EMBL/GenBank/DDBJ whole genome shotgun (WGS) entry which is preliminary data.</text>
</comment>
<dbReference type="EMBL" id="CAJOBA010074624">
    <property type="protein sequence ID" value="CAF4410680.1"/>
    <property type="molecule type" value="Genomic_DNA"/>
</dbReference>
<sequence length="85" mass="9110">SNGLSLMISLNNLADLSTSAIEYPFFSFMVGIKKPASDHEIISFTLPTFVATKGVLDAIDSNNTNGEHSILDGNKKRSASIYAAM</sequence>
<dbReference type="Proteomes" id="UP000677228">
    <property type="component" value="Unassembled WGS sequence"/>
</dbReference>
<proteinExistence type="predicted"/>
<name>A0A8S2VP94_9BILA</name>